<gene>
    <name evidence="2" type="ORF">DBO85_02635</name>
</gene>
<dbReference type="AlphaFoldDB" id="A0A2T5PE31"/>
<evidence type="ECO:0000313" key="3">
    <source>
        <dbReference type="Proteomes" id="UP000244064"/>
    </source>
</evidence>
<comment type="caution">
    <text evidence="2">The sequence shown here is derived from an EMBL/GenBank/DDBJ whole genome shotgun (WGS) entry which is preliminary data.</text>
</comment>
<sequence>MAEPGLRRHPRRVVIAPKGVENMSKGTSPHKESKKKPLKSAQEKRAAKHEKKGGTTLLGSHSTH</sequence>
<dbReference type="Proteomes" id="UP000244064">
    <property type="component" value="Unassembled WGS sequence"/>
</dbReference>
<accession>A0A2T5PE31</accession>
<feature type="region of interest" description="Disordered" evidence="1">
    <location>
        <begin position="1"/>
        <end position="64"/>
    </location>
</feature>
<name>A0A2T5PE31_9PSED</name>
<protein>
    <submittedName>
        <fullName evidence="2">Uncharacterized protein</fullName>
    </submittedName>
</protein>
<evidence type="ECO:0000313" key="2">
    <source>
        <dbReference type="EMBL" id="PTU75996.1"/>
    </source>
</evidence>
<keyword evidence="3" id="KW-1185">Reference proteome</keyword>
<dbReference type="EMBL" id="QASN01000003">
    <property type="protein sequence ID" value="PTU75996.1"/>
    <property type="molecule type" value="Genomic_DNA"/>
</dbReference>
<proteinExistence type="predicted"/>
<organism evidence="2 3">
    <name type="scientific">Pseudomonas mangrovi</name>
    <dbReference type="NCBI Taxonomy" id="2161748"/>
    <lineage>
        <taxon>Bacteria</taxon>
        <taxon>Pseudomonadati</taxon>
        <taxon>Pseudomonadota</taxon>
        <taxon>Gammaproteobacteria</taxon>
        <taxon>Pseudomonadales</taxon>
        <taxon>Pseudomonadaceae</taxon>
        <taxon>Pseudomonas</taxon>
    </lineage>
</organism>
<evidence type="ECO:0000256" key="1">
    <source>
        <dbReference type="SAM" id="MobiDB-lite"/>
    </source>
</evidence>
<reference evidence="2 3" key="1">
    <citation type="submission" date="2018-04" db="EMBL/GenBank/DDBJ databases">
        <title>Pseudomonas sp. nov., isolated from mangrove soil.</title>
        <authorList>
            <person name="Chen C."/>
        </authorList>
    </citation>
    <scope>NUCLEOTIDE SEQUENCE [LARGE SCALE GENOMIC DNA]</scope>
    <source>
        <strain evidence="2 3">TC-11</strain>
    </source>
</reference>